<dbReference type="RefSeq" id="WP_190998821.1">
    <property type="nucleotide sequence ID" value="NZ_JACXSI010000032.1"/>
</dbReference>
<name>A0A927HC77_9BACI</name>
<dbReference type="Proteomes" id="UP000602076">
    <property type="component" value="Unassembled WGS sequence"/>
</dbReference>
<gene>
    <name evidence="1" type="ORF">IEO70_13090</name>
</gene>
<keyword evidence="2" id="KW-1185">Reference proteome</keyword>
<evidence type="ECO:0000313" key="2">
    <source>
        <dbReference type="Proteomes" id="UP000602076"/>
    </source>
</evidence>
<evidence type="ECO:0000313" key="1">
    <source>
        <dbReference type="EMBL" id="MBD3109281.1"/>
    </source>
</evidence>
<reference evidence="1" key="1">
    <citation type="submission" date="2020-09" db="EMBL/GenBank/DDBJ databases">
        <title>Bacillus faecalis sp. nov., a moderately halophilic bacterium isolated from cow faeces.</title>
        <authorList>
            <person name="Jiang L."/>
            <person name="Lee J."/>
        </authorList>
    </citation>
    <scope>NUCLEOTIDE SEQUENCE</scope>
    <source>
        <strain evidence="1">AGMB 02131</strain>
    </source>
</reference>
<organism evidence="1 2">
    <name type="scientific">Peribacillus faecalis</name>
    <dbReference type="NCBI Taxonomy" id="2772559"/>
    <lineage>
        <taxon>Bacteria</taxon>
        <taxon>Bacillati</taxon>
        <taxon>Bacillota</taxon>
        <taxon>Bacilli</taxon>
        <taxon>Bacillales</taxon>
        <taxon>Bacillaceae</taxon>
        <taxon>Peribacillus</taxon>
    </lineage>
</organism>
<dbReference type="AlphaFoldDB" id="A0A927HC77"/>
<dbReference type="EMBL" id="JACXSI010000032">
    <property type="protein sequence ID" value="MBD3109281.1"/>
    <property type="molecule type" value="Genomic_DNA"/>
</dbReference>
<accession>A0A927HC77</accession>
<proteinExistence type="predicted"/>
<comment type="caution">
    <text evidence="1">The sequence shown here is derived from an EMBL/GenBank/DDBJ whole genome shotgun (WGS) entry which is preliminary data.</text>
</comment>
<protein>
    <recommendedName>
        <fullName evidence="3">DUF4901 domain-containing protein</fullName>
    </recommendedName>
</protein>
<sequence>MDKRIKELVDFTREKYGLYNYVLHTFSIHRNITIFKETVYSLNMEWFPNSAKDWDNEEENPDGSAYIELDMQTRKVKSIVFGGGISFVNSLKFDVDNKNEIIKWIERETDLRYGEQFLLRKEEDREFQFNDCIDGVKVSPSGSIDFRLDEEGRLTFFSVYGHFPSKELIKQETFKLSLDQLQELAKEQLKLVEFPSEEQKQLVPAFAIEEIYVRNDGLSTLPYQFIVDERTCLHLDQGMEWDCRAEEPFHGTIISLIEDDVSLEQALRCEPHPDLQPITEEDIQQCIISIQKFLSQEYSDDSGKWVVSTLYRDKGYLHATLKTKGQNQRVFNRKIKLFIDQNTYEVLNYMDNDFLINEMYKDLQQAEEVKVTKEEAFEKLKDFVTLTPYYVYDFEEDLYYLCGKLDCPQAVKASNGEVVLLDDL</sequence>
<evidence type="ECO:0008006" key="3">
    <source>
        <dbReference type="Google" id="ProtNLM"/>
    </source>
</evidence>